<evidence type="ECO:0008006" key="2">
    <source>
        <dbReference type="Google" id="ProtNLM"/>
    </source>
</evidence>
<name>A0A0F9Q279_9ZZZZ</name>
<sequence>MPNVSSEYTKLLFEGIKEVTEDRITFVEQDNMIDRIYDRITDSTKAVEEFFSVSQVPNIEEFTGRFSELKMTPGYSTKMEANQFGGFVENERTLMDDEQYGVLTLGTIAAGLVDSANRVREDNAARVINNATSSAFDFISNQEEGVALASNSHTTKVVGVSTTNGFDNLGTSTMTKTSTAATRILMRKFKTPIGKRWSSNRRWGLLVPDSLEFKAKEINNTPWGLDSGQRNENLQKGIYEVIVWERMEDSSTSNWAMVDLDMMKKNMKFIQRINMETENERDFMTKAIRQSMYDRYSLGFTGWRHIFFHSTP</sequence>
<dbReference type="AlphaFoldDB" id="A0A0F9Q279"/>
<comment type="caution">
    <text evidence="1">The sequence shown here is derived from an EMBL/GenBank/DDBJ whole genome shotgun (WGS) entry which is preliminary data.</text>
</comment>
<reference evidence="1" key="1">
    <citation type="journal article" date="2015" name="Nature">
        <title>Complex archaea that bridge the gap between prokaryotes and eukaryotes.</title>
        <authorList>
            <person name="Spang A."/>
            <person name="Saw J.H."/>
            <person name="Jorgensen S.L."/>
            <person name="Zaremba-Niedzwiedzka K."/>
            <person name="Martijn J."/>
            <person name="Lind A.E."/>
            <person name="van Eijk R."/>
            <person name="Schleper C."/>
            <person name="Guy L."/>
            <person name="Ettema T.J."/>
        </authorList>
    </citation>
    <scope>NUCLEOTIDE SEQUENCE</scope>
</reference>
<gene>
    <name evidence="1" type="ORF">LCGC14_0772010</name>
</gene>
<evidence type="ECO:0000313" key="1">
    <source>
        <dbReference type="EMBL" id="KKN36614.1"/>
    </source>
</evidence>
<protein>
    <recommendedName>
        <fullName evidence="2">Bacteriophage Mu GpT domain-containing protein</fullName>
    </recommendedName>
</protein>
<dbReference type="EMBL" id="LAZR01001955">
    <property type="protein sequence ID" value="KKN36614.1"/>
    <property type="molecule type" value="Genomic_DNA"/>
</dbReference>
<accession>A0A0F9Q279</accession>
<organism evidence="1">
    <name type="scientific">marine sediment metagenome</name>
    <dbReference type="NCBI Taxonomy" id="412755"/>
    <lineage>
        <taxon>unclassified sequences</taxon>
        <taxon>metagenomes</taxon>
        <taxon>ecological metagenomes</taxon>
    </lineage>
</organism>
<proteinExistence type="predicted"/>